<evidence type="ECO:0000259" key="2">
    <source>
        <dbReference type="Pfam" id="PF18902"/>
    </source>
</evidence>
<dbReference type="EMBL" id="CP003362">
    <property type="protein sequence ID" value="AGB48438.1"/>
    <property type="molecule type" value="Genomic_DNA"/>
</dbReference>
<evidence type="ECO:0000256" key="1">
    <source>
        <dbReference type="SAM" id="Phobius"/>
    </source>
</evidence>
<protein>
    <recommendedName>
        <fullName evidence="2">DUF5658 domain-containing protein</fullName>
    </recommendedName>
</protein>
<dbReference type="STRING" id="867904.Metho_0151"/>
<dbReference type="InterPro" id="IPR043717">
    <property type="entry name" value="DUF5658"/>
</dbReference>
<evidence type="ECO:0000313" key="3">
    <source>
        <dbReference type="EMBL" id="AGB48438.1"/>
    </source>
</evidence>
<feature type="domain" description="DUF5658" evidence="2">
    <location>
        <begin position="24"/>
        <end position="115"/>
    </location>
</feature>
<keyword evidence="1" id="KW-0472">Membrane</keyword>
<gene>
    <name evidence="3" type="ordered locus">Metho_0151</name>
</gene>
<dbReference type="Proteomes" id="UP000010866">
    <property type="component" value="Chromosome"/>
</dbReference>
<dbReference type="HOGENOM" id="CLU_150433_0_0_2"/>
<feature type="transmembrane region" description="Helical" evidence="1">
    <location>
        <begin position="21"/>
        <end position="39"/>
    </location>
</feature>
<feature type="transmembrane region" description="Helical" evidence="1">
    <location>
        <begin position="59"/>
        <end position="77"/>
    </location>
</feature>
<reference evidence="4" key="1">
    <citation type="submission" date="2012-02" db="EMBL/GenBank/DDBJ databases">
        <title>Complete sequence of chromosome of Methanomethylovorans hollandica DSM 15978.</title>
        <authorList>
            <person name="Lucas S."/>
            <person name="Copeland A."/>
            <person name="Lapidus A."/>
            <person name="Glavina del Rio T."/>
            <person name="Dalin E."/>
            <person name="Tice H."/>
            <person name="Bruce D."/>
            <person name="Goodwin L."/>
            <person name="Pitluck S."/>
            <person name="Peters L."/>
            <person name="Mikhailova N."/>
            <person name="Held B."/>
            <person name="Kyrpides N."/>
            <person name="Mavromatis K."/>
            <person name="Ivanova N."/>
            <person name="Brettin T."/>
            <person name="Detter J.C."/>
            <person name="Han C."/>
            <person name="Larimer F."/>
            <person name="Land M."/>
            <person name="Hauser L."/>
            <person name="Markowitz V."/>
            <person name="Cheng J.-F."/>
            <person name="Hugenholtz P."/>
            <person name="Woyke T."/>
            <person name="Wu D."/>
            <person name="Spring S."/>
            <person name="Schroeder M."/>
            <person name="Brambilla E."/>
            <person name="Klenk H.-P."/>
            <person name="Eisen J.A."/>
        </authorList>
    </citation>
    <scope>NUCLEOTIDE SEQUENCE [LARGE SCALE GENOMIC DNA]</scope>
    <source>
        <strain evidence="4">DSM 15978 / NBRC 107637 / DMS1</strain>
    </source>
</reference>
<name>L0KWI7_METHD</name>
<dbReference type="KEGG" id="mhz:Metho_0151"/>
<sequence>MLLKNVFVAGFDPSVQFLRDIKYVVLFYVLGDFITTYHALNYGFEKNPFLVILMSEFGIWSILMMKFLFIGIIYWFYRAIMDTGSAWKNHIWLASRSTVSLLGLLLMVNNLLVIFSKCSLFQFLGFASY</sequence>
<keyword evidence="1" id="KW-1133">Transmembrane helix</keyword>
<feature type="transmembrane region" description="Helical" evidence="1">
    <location>
        <begin position="98"/>
        <end position="124"/>
    </location>
</feature>
<organism evidence="3 4">
    <name type="scientific">Methanomethylovorans hollandica (strain DSM 15978 / NBRC 107637 / DMS1)</name>
    <dbReference type="NCBI Taxonomy" id="867904"/>
    <lineage>
        <taxon>Archaea</taxon>
        <taxon>Methanobacteriati</taxon>
        <taxon>Methanobacteriota</taxon>
        <taxon>Stenosarchaea group</taxon>
        <taxon>Methanomicrobia</taxon>
        <taxon>Methanosarcinales</taxon>
        <taxon>Methanosarcinaceae</taxon>
        <taxon>Methanomethylovorans</taxon>
    </lineage>
</organism>
<keyword evidence="4" id="KW-1185">Reference proteome</keyword>
<dbReference type="AlphaFoldDB" id="L0KWI7"/>
<evidence type="ECO:0000313" key="4">
    <source>
        <dbReference type="Proteomes" id="UP000010866"/>
    </source>
</evidence>
<keyword evidence="1" id="KW-0812">Transmembrane</keyword>
<proteinExistence type="predicted"/>
<accession>L0KWI7</accession>
<dbReference type="Pfam" id="PF18902">
    <property type="entry name" value="DUF5658"/>
    <property type="match status" value="1"/>
</dbReference>